<evidence type="ECO:0000256" key="2">
    <source>
        <dbReference type="ARBA" id="ARBA00006706"/>
    </source>
</evidence>
<gene>
    <name evidence="8" type="ORF">LITE_LOCUS43318</name>
</gene>
<dbReference type="InterPro" id="IPR008949">
    <property type="entry name" value="Isoprenoid_synthase_dom_sf"/>
</dbReference>
<evidence type="ECO:0000313" key="9">
    <source>
        <dbReference type="Proteomes" id="UP001154282"/>
    </source>
</evidence>
<keyword evidence="4" id="KW-0479">Metal-binding</keyword>
<dbReference type="SUPFAM" id="SSF48576">
    <property type="entry name" value="Terpenoid synthases"/>
    <property type="match status" value="1"/>
</dbReference>
<dbReference type="PROSITE" id="PS00723">
    <property type="entry name" value="POLYPRENYL_SYNTHASE_1"/>
    <property type="match status" value="1"/>
</dbReference>
<dbReference type="AlphaFoldDB" id="A0AAV0QLB7"/>
<comment type="caution">
    <text evidence="8">The sequence shown here is derived from an EMBL/GenBank/DDBJ whole genome shotgun (WGS) entry which is preliminary data.</text>
</comment>
<keyword evidence="6" id="KW-0414">Isoprene biosynthesis</keyword>
<evidence type="ECO:0000256" key="5">
    <source>
        <dbReference type="ARBA" id="ARBA00022842"/>
    </source>
</evidence>
<evidence type="ECO:0000256" key="1">
    <source>
        <dbReference type="ARBA" id="ARBA00001946"/>
    </source>
</evidence>
<comment type="cofactor">
    <cofactor evidence="1">
        <name>Mg(2+)</name>
        <dbReference type="ChEBI" id="CHEBI:18420"/>
    </cofactor>
</comment>
<dbReference type="Gene3D" id="1.10.600.10">
    <property type="entry name" value="Farnesyl Diphosphate Synthase"/>
    <property type="match status" value="2"/>
</dbReference>
<dbReference type="GO" id="GO:0046872">
    <property type="term" value="F:metal ion binding"/>
    <property type="evidence" value="ECO:0007669"/>
    <property type="project" value="UniProtKB-KW"/>
</dbReference>
<accession>A0AAV0QLB7</accession>
<reference evidence="8" key="1">
    <citation type="submission" date="2022-08" db="EMBL/GenBank/DDBJ databases">
        <authorList>
            <person name="Gutierrez-Valencia J."/>
        </authorList>
    </citation>
    <scope>NUCLEOTIDE SEQUENCE</scope>
</reference>
<dbReference type="Pfam" id="PF00348">
    <property type="entry name" value="polyprenyl_synt"/>
    <property type="match status" value="2"/>
</dbReference>
<evidence type="ECO:0000256" key="7">
    <source>
        <dbReference type="RuleBase" id="RU004466"/>
    </source>
</evidence>
<dbReference type="CDD" id="cd00685">
    <property type="entry name" value="Trans_IPPS_HT"/>
    <property type="match status" value="1"/>
</dbReference>
<protein>
    <recommendedName>
        <fullName evidence="10">Geranyl diphosphate synthase</fullName>
    </recommendedName>
</protein>
<evidence type="ECO:0000256" key="4">
    <source>
        <dbReference type="ARBA" id="ARBA00022723"/>
    </source>
</evidence>
<evidence type="ECO:0000256" key="6">
    <source>
        <dbReference type="ARBA" id="ARBA00023229"/>
    </source>
</evidence>
<dbReference type="GO" id="GO:1990234">
    <property type="term" value="C:transferase complex"/>
    <property type="evidence" value="ECO:0007669"/>
    <property type="project" value="TreeGrafter"/>
</dbReference>
<organism evidence="8 9">
    <name type="scientific">Linum tenue</name>
    <dbReference type="NCBI Taxonomy" id="586396"/>
    <lineage>
        <taxon>Eukaryota</taxon>
        <taxon>Viridiplantae</taxon>
        <taxon>Streptophyta</taxon>
        <taxon>Embryophyta</taxon>
        <taxon>Tracheophyta</taxon>
        <taxon>Spermatophyta</taxon>
        <taxon>Magnoliopsida</taxon>
        <taxon>eudicotyledons</taxon>
        <taxon>Gunneridae</taxon>
        <taxon>Pentapetalae</taxon>
        <taxon>rosids</taxon>
        <taxon>fabids</taxon>
        <taxon>Malpighiales</taxon>
        <taxon>Linaceae</taxon>
        <taxon>Linum</taxon>
    </lineage>
</organism>
<evidence type="ECO:0000256" key="3">
    <source>
        <dbReference type="ARBA" id="ARBA00022679"/>
    </source>
</evidence>
<evidence type="ECO:0000313" key="8">
    <source>
        <dbReference type="EMBL" id="CAI0544842.1"/>
    </source>
</evidence>
<comment type="similarity">
    <text evidence="2 7">Belongs to the FPP/GGPP synthase family.</text>
</comment>
<proteinExistence type="inferred from homology"/>
<keyword evidence="5" id="KW-0460">Magnesium</keyword>
<name>A0AAV0QLB7_9ROSI</name>
<dbReference type="PROSITE" id="PS00444">
    <property type="entry name" value="POLYPRENYL_SYNTHASE_2"/>
    <property type="match status" value="1"/>
</dbReference>
<dbReference type="GO" id="GO:0006744">
    <property type="term" value="P:ubiquinone biosynthetic process"/>
    <property type="evidence" value="ECO:0007669"/>
    <property type="project" value="TreeGrafter"/>
</dbReference>
<sequence>MYHQSTSLVEEQLDPFSLVADELSLLAKKLREMVVAEVPKLASAAEYFFKIGVEGKRFRPTVLLLMATALNVHLPEPIPNGGAPMAAELRARQQLLAQITEMIHVASLLHDDVLDDADTRRGIDSLNFVMGNKVSVLAGDFLLSRACVALASLGNPEVSLCSLCSMEYYMQKTYYKTASLISSSCKAVALLAGQTGEVATLAFEYGRNLGMAFQLIDDVLDFTGTSASLGKGSLSDIRHGIVTAPILFAMEEFPQLRAIIDQGFKDPKNVNLALEYLGKSHGIQRTRELAAQHASLAAEAIDSLPETIDEDVQRSKRALIDITQRVITRNK</sequence>
<dbReference type="InterPro" id="IPR033749">
    <property type="entry name" value="Polyprenyl_synt_CS"/>
</dbReference>
<dbReference type="PANTHER" id="PTHR12001:SF69">
    <property type="entry name" value="ALL TRANS-POLYPRENYL-DIPHOSPHATE SYNTHASE PDSS1"/>
    <property type="match status" value="1"/>
</dbReference>
<dbReference type="InterPro" id="IPR000092">
    <property type="entry name" value="Polyprenyl_synt"/>
</dbReference>
<dbReference type="GO" id="GO:0008299">
    <property type="term" value="P:isoprenoid biosynthetic process"/>
    <property type="evidence" value="ECO:0007669"/>
    <property type="project" value="UniProtKB-KW"/>
</dbReference>
<evidence type="ECO:0008006" key="10">
    <source>
        <dbReference type="Google" id="ProtNLM"/>
    </source>
</evidence>
<keyword evidence="3 7" id="KW-0808">Transferase</keyword>
<dbReference type="PANTHER" id="PTHR12001">
    <property type="entry name" value="GERANYLGERANYL PYROPHOSPHATE SYNTHASE"/>
    <property type="match status" value="1"/>
</dbReference>
<dbReference type="EMBL" id="CAMGYJ010000009">
    <property type="protein sequence ID" value="CAI0544842.1"/>
    <property type="molecule type" value="Genomic_DNA"/>
</dbReference>
<dbReference type="Proteomes" id="UP001154282">
    <property type="component" value="Unassembled WGS sequence"/>
</dbReference>
<keyword evidence="9" id="KW-1185">Reference proteome</keyword>
<dbReference type="GO" id="GO:0004659">
    <property type="term" value="F:prenyltransferase activity"/>
    <property type="evidence" value="ECO:0007669"/>
    <property type="project" value="InterPro"/>
</dbReference>